<sequence>MSILIIGFLLAVIVGITLGMIGSGGTILTVPILVYVMAVDPILATTYSLFAIGVTSLIGGIRGIVNKEADIKKVFSFGLPSLIVVFITRSYILPLVPEVILIGPWSIQQQVALMLLFALVMLASSISMIRTAQIGLETPKTAHRVPLELIVLQGALVGLITGLVGAGGGFLIIPALVNFYFLPMKKAVATSLIIITINSCFGLLGDLEKIQLFDWNLISMYTAGTVIGIFIGFAFANRVSNKFLKVAFGYVLLVIGVYILLKELFLS</sequence>
<comment type="similarity">
    <text evidence="5">Belongs to the 4-toluene sulfonate uptake permease (TSUP) (TC 2.A.102) family.</text>
</comment>
<feature type="transmembrane region" description="Helical" evidence="5">
    <location>
        <begin position="42"/>
        <end position="62"/>
    </location>
</feature>
<evidence type="ECO:0000313" key="6">
    <source>
        <dbReference type="EMBL" id="GAA4139406.1"/>
    </source>
</evidence>
<gene>
    <name evidence="6" type="ORF">GCM10022216_17460</name>
</gene>
<keyword evidence="2 5" id="KW-0812">Transmembrane</keyword>
<organism evidence="6 7">
    <name type="scientific">Sphingobacterium kyonggiense</name>
    <dbReference type="NCBI Taxonomy" id="714075"/>
    <lineage>
        <taxon>Bacteria</taxon>
        <taxon>Pseudomonadati</taxon>
        <taxon>Bacteroidota</taxon>
        <taxon>Sphingobacteriia</taxon>
        <taxon>Sphingobacteriales</taxon>
        <taxon>Sphingobacteriaceae</taxon>
        <taxon>Sphingobacterium</taxon>
    </lineage>
</organism>
<dbReference type="PANTHER" id="PTHR43701">
    <property type="entry name" value="MEMBRANE TRANSPORTER PROTEIN MJ0441-RELATED"/>
    <property type="match status" value="1"/>
</dbReference>
<dbReference type="Pfam" id="PF01925">
    <property type="entry name" value="TauE"/>
    <property type="match status" value="1"/>
</dbReference>
<evidence type="ECO:0000256" key="3">
    <source>
        <dbReference type="ARBA" id="ARBA00022989"/>
    </source>
</evidence>
<evidence type="ECO:0000256" key="5">
    <source>
        <dbReference type="RuleBase" id="RU363041"/>
    </source>
</evidence>
<feature type="transmembrane region" description="Helical" evidence="5">
    <location>
        <begin position="217"/>
        <end position="237"/>
    </location>
</feature>
<comment type="caution">
    <text evidence="6">The sequence shown here is derived from an EMBL/GenBank/DDBJ whole genome shotgun (WGS) entry which is preliminary data.</text>
</comment>
<dbReference type="PANTHER" id="PTHR43701:SF2">
    <property type="entry name" value="MEMBRANE TRANSPORTER PROTEIN YJNA-RELATED"/>
    <property type="match status" value="1"/>
</dbReference>
<protein>
    <recommendedName>
        <fullName evidence="5">Probable membrane transporter protein</fullName>
    </recommendedName>
</protein>
<reference evidence="7" key="1">
    <citation type="journal article" date="2019" name="Int. J. Syst. Evol. Microbiol.">
        <title>The Global Catalogue of Microorganisms (GCM) 10K type strain sequencing project: providing services to taxonomists for standard genome sequencing and annotation.</title>
        <authorList>
            <consortium name="The Broad Institute Genomics Platform"/>
            <consortium name="The Broad Institute Genome Sequencing Center for Infectious Disease"/>
            <person name="Wu L."/>
            <person name="Ma J."/>
        </authorList>
    </citation>
    <scope>NUCLEOTIDE SEQUENCE [LARGE SCALE GENOMIC DNA]</scope>
    <source>
        <strain evidence="7">JCM 16704</strain>
    </source>
</reference>
<feature type="transmembrane region" description="Helical" evidence="5">
    <location>
        <begin position="7"/>
        <end position="36"/>
    </location>
</feature>
<keyword evidence="7" id="KW-1185">Reference proteome</keyword>
<proteinExistence type="inferred from homology"/>
<feature type="transmembrane region" description="Helical" evidence="5">
    <location>
        <begin position="150"/>
        <end position="181"/>
    </location>
</feature>
<dbReference type="InterPro" id="IPR051598">
    <property type="entry name" value="TSUP/Inactive_protease-like"/>
</dbReference>
<feature type="transmembrane region" description="Helical" evidence="5">
    <location>
        <begin position="187"/>
        <end position="205"/>
    </location>
</feature>
<feature type="transmembrane region" description="Helical" evidence="5">
    <location>
        <begin position="243"/>
        <end position="261"/>
    </location>
</feature>
<dbReference type="Proteomes" id="UP001500101">
    <property type="component" value="Unassembled WGS sequence"/>
</dbReference>
<keyword evidence="5" id="KW-1003">Cell membrane</keyword>
<evidence type="ECO:0000256" key="2">
    <source>
        <dbReference type="ARBA" id="ARBA00022692"/>
    </source>
</evidence>
<keyword evidence="4 5" id="KW-0472">Membrane</keyword>
<accession>A0ABP7YPR6</accession>
<feature type="transmembrane region" description="Helical" evidence="5">
    <location>
        <begin position="112"/>
        <end position="129"/>
    </location>
</feature>
<evidence type="ECO:0000256" key="4">
    <source>
        <dbReference type="ARBA" id="ARBA00023136"/>
    </source>
</evidence>
<name>A0ABP7YPR6_9SPHI</name>
<evidence type="ECO:0000313" key="7">
    <source>
        <dbReference type="Proteomes" id="UP001500101"/>
    </source>
</evidence>
<feature type="transmembrane region" description="Helical" evidence="5">
    <location>
        <begin position="74"/>
        <end position="92"/>
    </location>
</feature>
<dbReference type="InterPro" id="IPR002781">
    <property type="entry name" value="TM_pro_TauE-like"/>
</dbReference>
<dbReference type="EMBL" id="BAAAZI010000007">
    <property type="protein sequence ID" value="GAA4139406.1"/>
    <property type="molecule type" value="Genomic_DNA"/>
</dbReference>
<comment type="subcellular location">
    <subcellularLocation>
        <location evidence="5">Cell membrane</location>
        <topology evidence="5">Multi-pass membrane protein</topology>
    </subcellularLocation>
    <subcellularLocation>
        <location evidence="1">Membrane</location>
        <topology evidence="1">Multi-pass membrane protein</topology>
    </subcellularLocation>
</comment>
<keyword evidence="3 5" id="KW-1133">Transmembrane helix</keyword>
<dbReference type="RefSeq" id="WP_344674315.1">
    <property type="nucleotide sequence ID" value="NZ_BAAAZI010000007.1"/>
</dbReference>
<evidence type="ECO:0000256" key="1">
    <source>
        <dbReference type="ARBA" id="ARBA00004141"/>
    </source>
</evidence>